<dbReference type="EMBL" id="CH480821">
    <property type="protein sequence ID" value="EDW55343.1"/>
    <property type="molecule type" value="Genomic_DNA"/>
</dbReference>
<keyword evidence="2" id="KW-0863">Zinc-finger</keyword>
<dbReference type="Proteomes" id="UP000001292">
    <property type="component" value="Unassembled WGS sequence"/>
</dbReference>
<keyword evidence="1" id="KW-0479">Metal-binding</keyword>
<evidence type="ECO:0000259" key="4">
    <source>
        <dbReference type="Pfam" id="PF04500"/>
    </source>
</evidence>
<proteinExistence type="predicted"/>
<keyword evidence="6" id="KW-1185">Reference proteome</keyword>
<dbReference type="HOGENOM" id="CLU_178762_0_0_1"/>
<gene>
    <name evidence="5" type="primary">Dsec\GM11021</name>
    <name evidence="5" type="ORF">Dsec_GM11021</name>
</gene>
<dbReference type="Pfam" id="PF04500">
    <property type="entry name" value="FLYWCH"/>
    <property type="match status" value="1"/>
</dbReference>
<dbReference type="AlphaFoldDB" id="B4I3H9"/>
<dbReference type="InterPro" id="IPR007588">
    <property type="entry name" value="Znf_FLYWCH"/>
</dbReference>
<dbReference type="PhylomeDB" id="B4I3H9"/>
<dbReference type="GO" id="GO:0008270">
    <property type="term" value="F:zinc ion binding"/>
    <property type="evidence" value="ECO:0007669"/>
    <property type="project" value="UniProtKB-KW"/>
</dbReference>
<feature type="domain" description="FLYWCH-type" evidence="4">
    <location>
        <begin position="33"/>
        <end position="95"/>
    </location>
</feature>
<organism evidence="6">
    <name type="scientific">Drosophila sechellia</name>
    <name type="common">Fruit fly</name>
    <dbReference type="NCBI Taxonomy" id="7238"/>
    <lineage>
        <taxon>Eukaryota</taxon>
        <taxon>Metazoa</taxon>
        <taxon>Ecdysozoa</taxon>
        <taxon>Arthropoda</taxon>
        <taxon>Hexapoda</taxon>
        <taxon>Insecta</taxon>
        <taxon>Pterygota</taxon>
        <taxon>Neoptera</taxon>
        <taxon>Endopterygota</taxon>
        <taxon>Diptera</taxon>
        <taxon>Brachycera</taxon>
        <taxon>Muscomorpha</taxon>
        <taxon>Ephydroidea</taxon>
        <taxon>Drosophilidae</taxon>
        <taxon>Drosophila</taxon>
        <taxon>Sophophora</taxon>
    </lineage>
</organism>
<dbReference type="Gene3D" id="2.20.25.240">
    <property type="match status" value="1"/>
</dbReference>
<evidence type="ECO:0000313" key="5">
    <source>
        <dbReference type="EMBL" id="EDW55343.1"/>
    </source>
</evidence>
<evidence type="ECO:0000256" key="1">
    <source>
        <dbReference type="ARBA" id="ARBA00022723"/>
    </source>
</evidence>
<name>B4I3H9_DROSE</name>
<evidence type="ECO:0000313" key="6">
    <source>
        <dbReference type="Proteomes" id="UP000001292"/>
    </source>
</evidence>
<feature type="non-terminal residue" evidence="5">
    <location>
        <position position="1"/>
    </location>
</feature>
<accession>B4I3H9</accession>
<evidence type="ECO:0000256" key="2">
    <source>
        <dbReference type="ARBA" id="ARBA00022771"/>
    </source>
</evidence>
<sequence length="96" mass="11228">VTFDVLTDSIEKPEQHQLMKRVRLSKSMEGVHYVRTPAGNVVLHCGEHRYLRNAAYKDKVYWKCSKWRKQCRSRVITHILPNGQSRYAVSGVHNHP</sequence>
<evidence type="ECO:0000256" key="3">
    <source>
        <dbReference type="ARBA" id="ARBA00022833"/>
    </source>
</evidence>
<protein>
    <submittedName>
        <fullName evidence="5">GM11021</fullName>
    </submittedName>
</protein>
<reference evidence="5 6" key="1">
    <citation type="journal article" date="2007" name="Nature">
        <title>Evolution of genes and genomes on the Drosophila phylogeny.</title>
        <authorList>
            <consortium name="Drosophila 12 Genomes Consortium"/>
            <person name="Clark A.G."/>
            <person name="Eisen M.B."/>
            <person name="Smith D.R."/>
            <person name="Bergman C.M."/>
            <person name="Oliver B."/>
            <person name="Markow T.A."/>
            <person name="Kaufman T.C."/>
            <person name="Kellis M."/>
            <person name="Gelbart W."/>
            <person name="Iyer V.N."/>
            <person name="Pollard D.A."/>
            <person name="Sackton T.B."/>
            <person name="Larracuente A.M."/>
            <person name="Singh N.D."/>
            <person name="Abad J.P."/>
            <person name="Abt D.N."/>
            <person name="Adryan B."/>
            <person name="Aguade M."/>
            <person name="Akashi H."/>
            <person name="Anderson W.W."/>
            <person name="Aquadro C.F."/>
            <person name="Ardell D.H."/>
            <person name="Arguello R."/>
            <person name="Artieri C.G."/>
            <person name="Barbash D.A."/>
            <person name="Barker D."/>
            <person name="Barsanti P."/>
            <person name="Batterham P."/>
            <person name="Batzoglou S."/>
            <person name="Begun D."/>
            <person name="Bhutkar A."/>
            <person name="Blanco E."/>
            <person name="Bosak S.A."/>
            <person name="Bradley R.K."/>
            <person name="Brand A.D."/>
            <person name="Brent M.R."/>
            <person name="Brooks A.N."/>
            <person name="Brown R.H."/>
            <person name="Butlin R.K."/>
            <person name="Caggese C."/>
            <person name="Calvi B.R."/>
            <person name="Bernardo de Carvalho A."/>
            <person name="Caspi A."/>
            <person name="Castrezana S."/>
            <person name="Celniker S.E."/>
            <person name="Chang J.L."/>
            <person name="Chapple C."/>
            <person name="Chatterji S."/>
            <person name="Chinwalla A."/>
            <person name="Civetta A."/>
            <person name="Clifton S.W."/>
            <person name="Comeron J.M."/>
            <person name="Costello J.C."/>
            <person name="Coyne J.A."/>
            <person name="Daub J."/>
            <person name="David R.G."/>
            <person name="Delcher A.L."/>
            <person name="Delehaunty K."/>
            <person name="Do C.B."/>
            <person name="Ebling H."/>
            <person name="Edwards K."/>
            <person name="Eickbush T."/>
            <person name="Evans J.D."/>
            <person name="Filipski A."/>
            <person name="Findeiss S."/>
            <person name="Freyhult E."/>
            <person name="Fulton L."/>
            <person name="Fulton R."/>
            <person name="Garcia A.C."/>
            <person name="Gardiner A."/>
            <person name="Garfield D.A."/>
            <person name="Garvin B.E."/>
            <person name="Gibson G."/>
            <person name="Gilbert D."/>
            <person name="Gnerre S."/>
            <person name="Godfrey J."/>
            <person name="Good R."/>
            <person name="Gotea V."/>
            <person name="Gravely B."/>
            <person name="Greenberg A.J."/>
            <person name="Griffiths-Jones S."/>
            <person name="Gross S."/>
            <person name="Guigo R."/>
            <person name="Gustafson E.A."/>
            <person name="Haerty W."/>
            <person name="Hahn M.W."/>
            <person name="Halligan D.L."/>
            <person name="Halpern A.L."/>
            <person name="Halter G.M."/>
            <person name="Han M.V."/>
            <person name="Heger A."/>
            <person name="Hillier L."/>
            <person name="Hinrichs A.S."/>
            <person name="Holmes I."/>
            <person name="Hoskins R.A."/>
            <person name="Hubisz M.J."/>
            <person name="Hultmark D."/>
            <person name="Huntley M.A."/>
            <person name="Jaffe D.B."/>
            <person name="Jagadeeshan S."/>
            <person name="Jeck W.R."/>
            <person name="Johnson J."/>
            <person name="Jones C.D."/>
            <person name="Jordan W.C."/>
            <person name="Karpen G.H."/>
            <person name="Kataoka E."/>
            <person name="Keightley P.D."/>
            <person name="Kheradpour P."/>
            <person name="Kirkness E.F."/>
            <person name="Koerich L.B."/>
            <person name="Kristiansen K."/>
            <person name="Kudrna D."/>
            <person name="Kulathinal R.J."/>
            <person name="Kumar S."/>
            <person name="Kwok R."/>
            <person name="Lander E."/>
            <person name="Langley C.H."/>
            <person name="Lapoint R."/>
            <person name="Lazzaro B.P."/>
            <person name="Lee S.J."/>
            <person name="Levesque L."/>
            <person name="Li R."/>
            <person name="Lin C.F."/>
            <person name="Lin M.F."/>
            <person name="Lindblad-Toh K."/>
            <person name="Llopart A."/>
            <person name="Long M."/>
            <person name="Low L."/>
            <person name="Lozovsky E."/>
            <person name="Lu J."/>
            <person name="Luo M."/>
            <person name="Machado C.A."/>
            <person name="Makalowski W."/>
            <person name="Marzo M."/>
            <person name="Matsuda M."/>
            <person name="Matzkin L."/>
            <person name="McAllister B."/>
            <person name="McBride C.S."/>
            <person name="McKernan B."/>
            <person name="McKernan K."/>
            <person name="Mendez-Lago M."/>
            <person name="Minx P."/>
            <person name="Mollenhauer M.U."/>
            <person name="Montooth K."/>
            <person name="Mount S.M."/>
            <person name="Mu X."/>
            <person name="Myers E."/>
            <person name="Negre B."/>
            <person name="Newfeld S."/>
            <person name="Nielsen R."/>
            <person name="Noor M.A."/>
            <person name="O'Grady P."/>
            <person name="Pachter L."/>
            <person name="Papaceit M."/>
            <person name="Parisi M.J."/>
            <person name="Parisi M."/>
            <person name="Parts L."/>
            <person name="Pedersen J.S."/>
            <person name="Pesole G."/>
            <person name="Phillippy A.M."/>
            <person name="Ponting C.P."/>
            <person name="Pop M."/>
            <person name="Porcelli D."/>
            <person name="Powell J.R."/>
            <person name="Prohaska S."/>
            <person name="Pruitt K."/>
            <person name="Puig M."/>
            <person name="Quesneville H."/>
            <person name="Ram K.R."/>
            <person name="Rand D."/>
            <person name="Rasmussen M.D."/>
            <person name="Reed L.K."/>
            <person name="Reenan R."/>
            <person name="Reily A."/>
            <person name="Remington K.A."/>
            <person name="Rieger T.T."/>
            <person name="Ritchie M.G."/>
            <person name="Robin C."/>
            <person name="Rogers Y.H."/>
            <person name="Rohde C."/>
            <person name="Rozas J."/>
            <person name="Rubenfield M.J."/>
            <person name="Ruiz A."/>
            <person name="Russo S."/>
            <person name="Salzberg S.L."/>
            <person name="Sanchez-Gracia A."/>
            <person name="Saranga D.J."/>
            <person name="Sato H."/>
            <person name="Schaeffer S.W."/>
            <person name="Schatz M.C."/>
            <person name="Schlenke T."/>
            <person name="Schwartz R."/>
            <person name="Segarra C."/>
            <person name="Singh R.S."/>
            <person name="Sirot L."/>
            <person name="Sirota M."/>
            <person name="Sisneros N.B."/>
            <person name="Smith C.D."/>
            <person name="Smith T.F."/>
            <person name="Spieth J."/>
            <person name="Stage D.E."/>
            <person name="Stark A."/>
            <person name="Stephan W."/>
            <person name="Strausberg R.L."/>
            <person name="Strempel S."/>
            <person name="Sturgill D."/>
            <person name="Sutton G."/>
            <person name="Sutton G.G."/>
            <person name="Tao W."/>
            <person name="Teichmann S."/>
            <person name="Tobari Y.N."/>
            <person name="Tomimura Y."/>
            <person name="Tsolas J.M."/>
            <person name="Valente V.L."/>
            <person name="Venter E."/>
            <person name="Venter J.C."/>
            <person name="Vicario S."/>
            <person name="Vieira F.G."/>
            <person name="Vilella A.J."/>
            <person name="Villasante A."/>
            <person name="Walenz B."/>
            <person name="Wang J."/>
            <person name="Wasserman M."/>
            <person name="Watts T."/>
            <person name="Wilson D."/>
            <person name="Wilson R.K."/>
            <person name="Wing R.A."/>
            <person name="Wolfner M.F."/>
            <person name="Wong A."/>
            <person name="Wong G.K."/>
            <person name="Wu C.I."/>
            <person name="Wu G."/>
            <person name="Yamamoto D."/>
            <person name="Yang H.P."/>
            <person name="Yang S.P."/>
            <person name="Yorke J.A."/>
            <person name="Yoshida K."/>
            <person name="Zdobnov E."/>
            <person name="Zhang P."/>
            <person name="Zhang Y."/>
            <person name="Zimin A.V."/>
            <person name="Baldwin J."/>
            <person name="Abdouelleil A."/>
            <person name="Abdulkadir J."/>
            <person name="Abebe A."/>
            <person name="Abera B."/>
            <person name="Abreu J."/>
            <person name="Acer S.C."/>
            <person name="Aftuck L."/>
            <person name="Alexander A."/>
            <person name="An P."/>
            <person name="Anderson E."/>
            <person name="Anderson S."/>
            <person name="Arachi H."/>
            <person name="Azer M."/>
            <person name="Bachantsang P."/>
            <person name="Barry A."/>
            <person name="Bayul T."/>
            <person name="Berlin A."/>
            <person name="Bessette D."/>
            <person name="Bloom T."/>
            <person name="Blye J."/>
            <person name="Boguslavskiy L."/>
            <person name="Bonnet C."/>
            <person name="Boukhgalter B."/>
            <person name="Bourzgui I."/>
            <person name="Brown A."/>
            <person name="Cahill P."/>
            <person name="Channer S."/>
            <person name="Cheshatsang Y."/>
            <person name="Chuda L."/>
            <person name="Citroen M."/>
            <person name="Collymore A."/>
            <person name="Cooke P."/>
            <person name="Costello M."/>
            <person name="D'Aco K."/>
            <person name="Daza R."/>
            <person name="De Haan G."/>
            <person name="DeGray S."/>
            <person name="DeMaso C."/>
            <person name="Dhargay N."/>
            <person name="Dooley K."/>
            <person name="Dooley E."/>
            <person name="Doricent M."/>
            <person name="Dorje P."/>
            <person name="Dorjee K."/>
            <person name="Dupes A."/>
            <person name="Elong R."/>
            <person name="Falk J."/>
            <person name="Farina A."/>
            <person name="Faro S."/>
            <person name="Ferguson D."/>
            <person name="Fisher S."/>
            <person name="Foley C.D."/>
            <person name="Franke A."/>
            <person name="Friedrich D."/>
            <person name="Gadbois L."/>
            <person name="Gearin G."/>
            <person name="Gearin C.R."/>
            <person name="Giannoukos G."/>
            <person name="Goode T."/>
            <person name="Graham J."/>
            <person name="Grandbois E."/>
            <person name="Grewal S."/>
            <person name="Gyaltsen K."/>
            <person name="Hafez N."/>
            <person name="Hagos B."/>
            <person name="Hall J."/>
            <person name="Henson C."/>
            <person name="Hollinger A."/>
            <person name="Honan T."/>
            <person name="Huard M.D."/>
            <person name="Hughes L."/>
            <person name="Hurhula B."/>
            <person name="Husby M.E."/>
            <person name="Kamat A."/>
            <person name="Kanga B."/>
            <person name="Kashin S."/>
            <person name="Khazanovich D."/>
            <person name="Kisner P."/>
            <person name="Lance K."/>
            <person name="Lara M."/>
            <person name="Lee W."/>
            <person name="Lennon N."/>
            <person name="Letendre F."/>
            <person name="LeVine R."/>
            <person name="Lipovsky A."/>
            <person name="Liu X."/>
            <person name="Liu J."/>
            <person name="Liu S."/>
            <person name="Lokyitsang T."/>
            <person name="Lokyitsang Y."/>
            <person name="Lubonja R."/>
            <person name="Lui A."/>
            <person name="MacDonald P."/>
            <person name="Magnisalis V."/>
            <person name="Maru K."/>
            <person name="Matthews C."/>
            <person name="McCusker W."/>
            <person name="McDonough S."/>
            <person name="Mehta T."/>
            <person name="Meldrim J."/>
            <person name="Meneus L."/>
            <person name="Mihai O."/>
            <person name="Mihalev A."/>
            <person name="Mihova T."/>
            <person name="Mittelman R."/>
            <person name="Mlenga V."/>
            <person name="Montmayeur A."/>
            <person name="Mulrain L."/>
            <person name="Navidi A."/>
            <person name="Naylor J."/>
            <person name="Negash T."/>
            <person name="Nguyen T."/>
            <person name="Nguyen N."/>
            <person name="Nicol R."/>
            <person name="Norbu C."/>
            <person name="Norbu N."/>
            <person name="Novod N."/>
            <person name="O'Neill B."/>
            <person name="Osman S."/>
            <person name="Markiewicz E."/>
            <person name="Oyono O.L."/>
            <person name="Patti C."/>
            <person name="Phunkhang P."/>
            <person name="Pierre F."/>
            <person name="Priest M."/>
            <person name="Raghuraman S."/>
            <person name="Rege F."/>
            <person name="Reyes R."/>
            <person name="Rise C."/>
            <person name="Rogov P."/>
            <person name="Ross K."/>
            <person name="Ryan E."/>
            <person name="Settipalli S."/>
            <person name="Shea T."/>
            <person name="Sherpa N."/>
            <person name="Shi L."/>
            <person name="Shih D."/>
            <person name="Sparrow T."/>
            <person name="Spaulding J."/>
            <person name="Stalker J."/>
            <person name="Stange-Thomann N."/>
            <person name="Stavropoulos S."/>
            <person name="Stone C."/>
            <person name="Strader C."/>
            <person name="Tesfaye S."/>
            <person name="Thomson T."/>
            <person name="Thoulutsang Y."/>
            <person name="Thoulutsang D."/>
            <person name="Topham K."/>
            <person name="Topping I."/>
            <person name="Tsamla T."/>
            <person name="Vassiliev H."/>
            <person name="Vo A."/>
            <person name="Wangchuk T."/>
            <person name="Wangdi T."/>
            <person name="Weiand M."/>
            <person name="Wilkinson J."/>
            <person name="Wilson A."/>
            <person name="Yadav S."/>
            <person name="Young G."/>
            <person name="Yu Q."/>
            <person name="Zembek L."/>
            <person name="Zhong D."/>
            <person name="Zimmer A."/>
            <person name="Zwirko Z."/>
            <person name="Jaffe D.B."/>
            <person name="Alvarez P."/>
            <person name="Brockman W."/>
            <person name="Butler J."/>
            <person name="Chin C."/>
            <person name="Gnerre S."/>
            <person name="Grabherr M."/>
            <person name="Kleber M."/>
            <person name="Mauceli E."/>
            <person name="MacCallum I."/>
        </authorList>
    </citation>
    <scope>NUCLEOTIDE SEQUENCE [LARGE SCALE GENOMIC DNA]</scope>
    <source>
        <strain evidence="6">Rob3c / Tucson 14021-0248.25</strain>
    </source>
</reference>
<keyword evidence="3" id="KW-0862">Zinc</keyword>
<dbReference type="OMA" id="VITHNMP"/>